<dbReference type="EMBL" id="MIGC01004290">
    <property type="protein sequence ID" value="PHJ18256.1"/>
    <property type="molecule type" value="Genomic_DNA"/>
</dbReference>
<gene>
    <name evidence="2" type="ORF">CSUI_007915</name>
</gene>
<proteinExistence type="predicted"/>
<dbReference type="RefSeq" id="XP_067919964.1">
    <property type="nucleotide sequence ID" value="XM_068068058.1"/>
</dbReference>
<protein>
    <submittedName>
        <fullName evidence="2">Uncharacterized protein</fullName>
    </submittedName>
</protein>
<organism evidence="2 3">
    <name type="scientific">Cystoisospora suis</name>
    <dbReference type="NCBI Taxonomy" id="483139"/>
    <lineage>
        <taxon>Eukaryota</taxon>
        <taxon>Sar</taxon>
        <taxon>Alveolata</taxon>
        <taxon>Apicomplexa</taxon>
        <taxon>Conoidasida</taxon>
        <taxon>Coccidia</taxon>
        <taxon>Eucoccidiorida</taxon>
        <taxon>Eimeriorina</taxon>
        <taxon>Sarcocystidae</taxon>
        <taxon>Cystoisospora</taxon>
    </lineage>
</organism>
<dbReference type="VEuPathDB" id="ToxoDB:CSUI_007915"/>
<name>A0A2C6KPF8_9APIC</name>
<comment type="caution">
    <text evidence="2">The sequence shown here is derived from an EMBL/GenBank/DDBJ whole genome shotgun (WGS) entry which is preliminary data.</text>
</comment>
<reference evidence="2 3" key="1">
    <citation type="journal article" date="2017" name="Int. J. Parasitol.">
        <title>The genome of the protozoan parasite Cystoisospora suis and a reverse vaccinology approach to identify vaccine candidates.</title>
        <authorList>
            <person name="Palmieri N."/>
            <person name="Shrestha A."/>
            <person name="Ruttkowski B."/>
            <person name="Beck T."/>
            <person name="Vogl C."/>
            <person name="Tomley F."/>
            <person name="Blake D.P."/>
            <person name="Joachim A."/>
        </authorList>
    </citation>
    <scope>NUCLEOTIDE SEQUENCE [LARGE SCALE GENOMIC DNA]</scope>
    <source>
        <strain evidence="2 3">Wien I</strain>
    </source>
</reference>
<feature type="compositionally biased region" description="Basic and acidic residues" evidence="1">
    <location>
        <begin position="31"/>
        <end position="42"/>
    </location>
</feature>
<sequence length="74" mass="8272">QSALHAPARPSCRRSGRGGGGGATCRAKSPRTRDSDRERASDHAEGRIRWWLLSRHLGRNELFVVLIQISFSLF</sequence>
<accession>A0A2C6KPF8</accession>
<evidence type="ECO:0000313" key="2">
    <source>
        <dbReference type="EMBL" id="PHJ18256.1"/>
    </source>
</evidence>
<feature type="compositionally biased region" description="Low complexity" evidence="1">
    <location>
        <begin position="1"/>
        <end position="10"/>
    </location>
</feature>
<feature type="non-terminal residue" evidence="2">
    <location>
        <position position="1"/>
    </location>
</feature>
<dbReference type="GeneID" id="94431269"/>
<evidence type="ECO:0000313" key="3">
    <source>
        <dbReference type="Proteomes" id="UP000221165"/>
    </source>
</evidence>
<keyword evidence="3" id="KW-1185">Reference proteome</keyword>
<feature type="region of interest" description="Disordered" evidence="1">
    <location>
        <begin position="1"/>
        <end position="42"/>
    </location>
</feature>
<dbReference type="AlphaFoldDB" id="A0A2C6KPF8"/>
<dbReference type="Proteomes" id="UP000221165">
    <property type="component" value="Unassembled WGS sequence"/>
</dbReference>
<evidence type="ECO:0000256" key="1">
    <source>
        <dbReference type="SAM" id="MobiDB-lite"/>
    </source>
</evidence>